<protein>
    <recommendedName>
        <fullName evidence="3">HTH marR-type domain-containing protein</fullName>
    </recommendedName>
</protein>
<evidence type="ECO:0000313" key="2">
    <source>
        <dbReference type="Proteomes" id="UP000004310"/>
    </source>
</evidence>
<dbReference type="AlphaFoldDB" id="Q0G0X1"/>
<evidence type="ECO:0000313" key="1">
    <source>
        <dbReference type="EMBL" id="EAU40868.1"/>
    </source>
</evidence>
<dbReference type="EMBL" id="AATP01000005">
    <property type="protein sequence ID" value="EAU40868.1"/>
    <property type="molecule type" value="Genomic_DNA"/>
</dbReference>
<dbReference type="Proteomes" id="UP000004310">
    <property type="component" value="Unassembled WGS sequence"/>
</dbReference>
<accession>Q0G0X1</accession>
<dbReference type="InterPro" id="IPR036390">
    <property type="entry name" value="WH_DNA-bd_sf"/>
</dbReference>
<reference evidence="1 2" key="1">
    <citation type="journal article" date="2010" name="J. Bacteriol.">
        <title>Genome sequence of Fulvimarina pelagi HTCC2506T, a Mn(II)-oxidizing alphaproteobacterium possessing an aerobic anoxygenic photosynthetic gene cluster and Xanthorhodopsin.</title>
        <authorList>
            <person name="Kang I."/>
            <person name="Oh H.M."/>
            <person name="Lim S.I."/>
            <person name="Ferriera S."/>
            <person name="Giovannoni S.J."/>
            <person name="Cho J.C."/>
        </authorList>
    </citation>
    <scope>NUCLEOTIDE SEQUENCE [LARGE SCALE GENOMIC DNA]</scope>
    <source>
        <strain evidence="1 2">HTCC2506</strain>
    </source>
</reference>
<sequence length="171" mass="19381">MQANKSLHLFTHMTNTMQQGQTYRKNSPLLGILVSDIARRVRHDIQRRMRDRGYELTLVALTVLAQTFRTDGISAEKISEMAGLWVDSVNFEIERFVREDVLTVQIMAGKSILHLGPNAGRLVDAFYHAVQESHSALLNGLSRSERADLIRMLTIIQFPFTADLGRRSTAQ</sequence>
<organism evidence="1 2">
    <name type="scientific">Fulvimarina pelagi HTCC2506</name>
    <dbReference type="NCBI Taxonomy" id="314231"/>
    <lineage>
        <taxon>Bacteria</taxon>
        <taxon>Pseudomonadati</taxon>
        <taxon>Pseudomonadota</taxon>
        <taxon>Alphaproteobacteria</taxon>
        <taxon>Hyphomicrobiales</taxon>
        <taxon>Aurantimonadaceae</taxon>
        <taxon>Fulvimarina</taxon>
    </lineage>
</organism>
<proteinExistence type="predicted"/>
<gene>
    <name evidence="1" type="ORF">FP2506_18309</name>
</gene>
<keyword evidence="2" id="KW-1185">Reference proteome</keyword>
<dbReference type="HOGENOM" id="CLU_1560711_0_0_5"/>
<dbReference type="SUPFAM" id="SSF46785">
    <property type="entry name" value="Winged helix' DNA-binding domain"/>
    <property type="match status" value="1"/>
</dbReference>
<dbReference type="InterPro" id="IPR036388">
    <property type="entry name" value="WH-like_DNA-bd_sf"/>
</dbReference>
<evidence type="ECO:0008006" key="3">
    <source>
        <dbReference type="Google" id="ProtNLM"/>
    </source>
</evidence>
<dbReference type="Gene3D" id="1.10.10.10">
    <property type="entry name" value="Winged helix-like DNA-binding domain superfamily/Winged helix DNA-binding domain"/>
    <property type="match status" value="1"/>
</dbReference>
<comment type="caution">
    <text evidence="1">The sequence shown here is derived from an EMBL/GenBank/DDBJ whole genome shotgun (WGS) entry which is preliminary data.</text>
</comment>
<name>Q0G0X1_9HYPH</name>